<comment type="pathway">
    <text evidence="2">Protein modification; protein lipoylation via exogenous pathway; protein N(6)-(lipoyl)lysine from lipoate: step 1/2.</text>
</comment>
<dbReference type="InterPro" id="IPR004562">
    <property type="entry name" value="LipoylTrfase_LipoateP_Ligase"/>
</dbReference>
<evidence type="ECO:0000256" key="2">
    <source>
        <dbReference type="ARBA" id="ARBA00005124"/>
    </source>
</evidence>
<dbReference type="CDD" id="cd16443">
    <property type="entry name" value="LplA"/>
    <property type="match status" value="1"/>
</dbReference>
<dbReference type="EC" id="6.3.1.20" evidence="3"/>
<dbReference type="Pfam" id="PF10437">
    <property type="entry name" value="Lip_prot_lig_C"/>
    <property type="match status" value="1"/>
</dbReference>
<dbReference type="Gene3D" id="3.30.390.50">
    <property type="entry name" value="CO dehydrogenase flavoprotein, C-terminal domain"/>
    <property type="match status" value="1"/>
</dbReference>
<evidence type="ECO:0000256" key="5">
    <source>
        <dbReference type="ARBA" id="ARBA00022741"/>
    </source>
</evidence>
<keyword evidence="10" id="KW-1185">Reference proteome</keyword>
<evidence type="ECO:0000256" key="7">
    <source>
        <dbReference type="ARBA" id="ARBA00048037"/>
    </source>
</evidence>
<organism evidence="9 10">
    <name type="scientific">Alicyclobacillus dauci</name>
    <dbReference type="NCBI Taxonomy" id="1475485"/>
    <lineage>
        <taxon>Bacteria</taxon>
        <taxon>Bacillati</taxon>
        <taxon>Bacillota</taxon>
        <taxon>Bacilli</taxon>
        <taxon>Bacillales</taxon>
        <taxon>Alicyclobacillaceae</taxon>
        <taxon>Alicyclobacillus</taxon>
    </lineage>
</organism>
<protein>
    <recommendedName>
        <fullName evidence="3">lipoate--protein ligase</fullName>
        <ecNumber evidence="3">6.3.1.20</ecNumber>
    </recommendedName>
</protein>
<comment type="pathway">
    <text evidence="1">Protein modification; protein lipoylation via exogenous pathway; protein N(6)-(lipoyl)lysine from lipoate: step 2/2.</text>
</comment>
<dbReference type="InterPro" id="IPR045864">
    <property type="entry name" value="aa-tRNA-synth_II/BPL/LPL"/>
</dbReference>
<sequence length="342" mass="39041">MKFIDNGDQTDPSLNLALEEYMLYHLNLTEPYLLFYINRPSIIIGRNQNAYEEVNLPYVNEHQLPVVRRLSGGGAVYHDLGNLNFSFLTRREGDSFRNFARFTEPVVNALRSMGVDAELKGRNDLQIGDKKISGNAQFSTNDRMFSHGTLMFDVNAESVASALRVNRIKMESKGIKSVRSRVTNIRPHLASDMSIQTFRDSLLKYIFEVSDVRNVPRVELTDHDWGAIREIHRQRYGNWHWNYGKSPAFNLKNVKRFDTGTVDVRLKVESGIIRHSKIYGDFFGMGDIFDVEKKLQNVPYELGAVSAALQGINLSSYFGDMDTDVFVQFLFGATSLSNEKQD</sequence>
<dbReference type="NCBIfam" id="TIGR00545">
    <property type="entry name" value="lipoyltrans"/>
    <property type="match status" value="1"/>
</dbReference>
<evidence type="ECO:0000256" key="3">
    <source>
        <dbReference type="ARBA" id="ARBA00012367"/>
    </source>
</evidence>
<proteinExistence type="predicted"/>
<comment type="catalytic activity">
    <reaction evidence="7">
        <text>L-lysyl-[lipoyl-carrier protein] + (R)-lipoate + ATP = N(6)-[(R)-lipoyl]-L-lysyl-[lipoyl-carrier protein] + AMP + diphosphate + H(+)</text>
        <dbReference type="Rhea" id="RHEA:49288"/>
        <dbReference type="Rhea" id="RHEA-COMP:10500"/>
        <dbReference type="Rhea" id="RHEA-COMP:10502"/>
        <dbReference type="ChEBI" id="CHEBI:15378"/>
        <dbReference type="ChEBI" id="CHEBI:29969"/>
        <dbReference type="ChEBI" id="CHEBI:30616"/>
        <dbReference type="ChEBI" id="CHEBI:33019"/>
        <dbReference type="ChEBI" id="CHEBI:83088"/>
        <dbReference type="ChEBI" id="CHEBI:83099"/>
        <dbReference type="ChEBI" id="CHEBI:456215"/>
        <dbReference type="EC" id="6.3.1.20"/>
    </reaction>
</comment>
<gene>
    <name evidence="9" type="ORF">NZD86_10830</name>
</gene>
<dbReference type="InterPro" id="IPR019491">
    <property type="entry name" value="Lipoate_protein_ligase_C"/>
</dbReference>
<dbReference type="EMBL" id="CP104064">
    <property type="protein sequence ID" value="WAH38928.1"/>
    <property type="molecule type" value="Genomic_DNA"/>
</dbReference>
<feature type="domain" description="BPL/LPL catalytic" evidence="8">
    <location>
        <begin position="27"/>
        <end position="214"/>
    </location>
</feature>
<dbReference type="PROSITE" id="PS51733">
    <property type="entry name" value="BPL_LPL_CATALYTIC"/>
    <property type="match status" value="1"/>
</dbReference>
<dbReference type="InterPro" id="IPR004143">
    <property type="entry name" value="BPL_LPL_catalytic"/>
</dbReference>
<keyword evidence="5" id="KW-0547">Nucleotide-binding</keyword>
<dbReference type="PANTHER" id="PTHR12561:SF3">
    <property type="entry name" value="LIPOYLTRANSFERASE 1, MITOCHONDRIAL"/>
    <property type="match status" value="1"/>
</dbReference>
<dbReference type="Proteomes" id="UP001164803">
    <property type="component" value="Chromosome"/>
</dbReference>
<dbReference type="Gene3D" id="3.30.930.10">
    <property type="entry name" value="Bira Bifunctional Protein, Domain 2"/>
    <property type="match status" value="1"/>
</dbReference>
<keyword evidence="4 9" id="KW-0436">Ligase</keyword>
<evidence type="ECO:0000259" key="8">
    <source>
        <dbReference type="PROSITE" id="PS51733"/>
    </source>
</evidence>
<dbReference type="RefSeq" id="WP_268046544.1">
    <property type="nucleotide sequence ID" value="NZ_CP104064.1"/>
</dbReference>
<keyword evidence="6" id="KW-0067">ATP-binding</keyword>
<dbReference type="SUPFAM" id="SSF82649">
    <property type="entry name" value="SufE/NifU"/>
    <property type="match status" value="1"/>
</dbReference>
<evidence type="ECO:0000256" key="4">
    <source>
        <dbReference type="ARBA" id="ARBA00022598"/>
    </source>
</evidence>
<evidence type="ECO:0000256" key="6">
    <source>
        <dbReference type="ARBA" id="ARBA00022840"/>
    </source>
</evidence>
<evidence type="ECO:0000313" key="9">
    <source>
        <dbReference type="EMBL" id="WAH38928.1"/>
    </source>
</evidence>
<evidence type="ECO:0000313" key="10">
    <source>
        <dbReference type="Proteomes" id="UP001164803"/>
    </source>
</evidence>
<accession>A0ABY6Z8R8</accession>
<dbReference type="GO" id="GO:0016979">
    <property type="term" value="F:lipoate-protein ligase activity"/>
    <property type="evidence" value="ECO:0007669"/>
    <property type="project" value="UniProtKB-EC"/>
</dbReference>
<evidence type="ECO:0000256" key="1">
    <source>
        <dbReference type="ARBA" id="ARBA00005085"/>
    </source>
</evidence>
<name>A0ABY6Z8R8_9BACL</name>
<dbReference type="SUPFAM" id="SSF55681">
    <property type="entry name" value="Class II aaRS and biotin synthetases"/>
    <property type="match status" value="1"/>
</dbReference>
<dbReference type="Pfam" id="PF21948">
    <property type="entry name" value="LplA-B_cat"/>
    <property type="match status" value="1"/>
</dbReference>
<dbReference type="PANTHER" id="PTHR12561">
    <property type="entry name" value="LIPOATE-PROTEIN LIGASE"/>
    <property type="match status" value="1"/>
</dbReference>
<reference evidence="9" key="1">
    <citation type="submission" date="2022-08" db="EMBL/GenBank/DDBJ databases">
        <title>Alicyclobacillus dauci DSM2870, complete genome.</title>
        <authorList>
            <person name="Wang Q."/>
            <person name="Cai R."/>
            <person name="Wang Z."/>
        </authorList>
    </citation>
    <scope>NUCLEOTIDE SEQUENCE</scope>
    <source>
        <strain evidence="9">DSM 28700</strain>
    </source>
</reference>